<feature type="domain" description="STEEP1" evidence="1">
    <location>
        <begin position="18"/>
        <end position="145"/>
    </location>
</feature>
<dbReference type="VEuPathDB" id="FungiDB:PV10_06958"/>
<accession>A0A0D1ZS32</accession>
<evidence type="ECO:0000313" key="2">
    <source>
        <dbReference type="EMBL" id="KIV89568.1"/>
    </source>
</evidence>
<dbReference type="EMBL" id="KN847524">
    <property type="protein sequence ID" value="KIV89568.1"/>
    <property type="molecule type" value="Genomic_DNA"/>
</dbReference>
<dbReference type="Proteomes" id="UP000054302">
    <property type="component" value="Unassembled WGS sequence"/>
</dbReference>
<evidence type="ECO:0000259" key="1">
    <source>
        <dbReference type="Pfam" id="PF25809"/>
    </source>
</evidence>
<keyword evidence="3" id="KW-1185">Reference proteome</keyword>
<dbReference type="OrthoDB" id="418131at2759"/>
<dbReference type="RefSeq" id="XP_016221142.1">
    <property type="nucleotide sequence ID" value="XM_016371810.1"/>
</dbReference>
<proteinExistence type="predicted"/>
<organism evidence="2 3">
    <name type="scientific">Exophiala mesophila</name>
    <name type="common">Black yeast-like fungus</name>
    <dbReference type="NCBI Taxonomy" id="212818"/>
    <lineage>
        <taxon>Eukaryota</taxon>
        <taxon>Fungi</taxon>
        <taxon>Dikarya</taxon>
        <taxon>Ascomycota</taxon>
        <taxon>Pezizomycotina</taxon>
        <taxon>Eurotiomycetes</taxon>
        <taxon>Chaetothyriomycetidae</taxon>
        <taxon>Chaetothyriales</taxon>
        <taxon>Herpotrichiellaceae</taxon>
        <taxon>Exophiala</taxon>
    </lineage>
</organism>
<evidence type="ECO:0000313" key="3">
    <source>
        <dbReference type="Proteomes" id="UP000054302"/>
    </source>
</evidence>
<dbReference type="OMA" id="FVKTSDM"/>
<dbReference type="InterPro" id="IPR057965">
    <property type="entry name" value="STEEP1_dom"/>
</dbReference>
<protein>
    <recommendedName>
        <fullName evidence="1">STEEP1 domain-containing protein</fullName>
    </recommendedName>
</protein>
<gene>
    <name evidence="2" type="ORF">PV10_06958</name>
</gene>
<dbReference type="Pfam" id="PF25809">
    <property type="entry name" value="STEEP1"/>
    <property type="match status" value="1"/>
</dbReference>
<dbReference type="AlphaFoldDB" id="A0A0D1ZS32"/>
<sequence length="159" mass="17514">MNEPDKHAASSISALHGQLQTYHCLCSTLILTTSHNLDELSSRAEPVQDGALILPLGAHLSTSDFVDTDGHTGVDSVMSNVVPDRKAVIIRREDGFEKRIMFRCSRCKLVLGYQLDESHFETSQPVSRPIYLLPGGLIGTEKMIKGERPEMPPWAGQTV</sequence>
<reference evidence="2 3" key="1">
    <citation type="submission" date="2015-01" db="EMBL/GenBank/DDBJ databases">
        <title>The Genome Sequence of Exophiala mesophila CBS40295.</title>
        <authorList>
            <consortium name="The Broad Institute Genomics Platform"/>
            <person name="Cuomo C."/>
            <person name="de Hoog S."/>
            <person name="Gorbushina A."/>
            <person name="Stielow B."/>
            <person name="Teixiera M."/>
            <person name="Abouelleil A."/>
            <person name="Chapman S.B."/>
            <person name="Priest M."/>
            <person name="Young S.K."/>
            <person name="Wortman J."/>
            <person name="Nusbaum C."/>
            <person name="Birren B."/>
        </authorList>
    </citation>
    <scope>NUCLEOTIDE SEQUENCE [LARGE SCALE GENOMIC DNA]</scope>
    <source>
        <strain evidence="2 3">CBS 40295</strain>
    </source>
</reference>
<name>A0A0D1ZS32_EXOME</name>
<dbReference type="GeneID" id="27324803"/>
<dbReference type="HOGENOM" id="CLU_099097_1_0_1"/>
<dbReference type="STRING" id="212818.A0A0D1ZS32"/>